<evidence type="ECO:0000313" key="8">
    <source>
        <dbReference type="Proteomes" id="UP000327157"/>
    </source>
</evidence>
<dbReference type="Proteomes" id="UP000327157">
    <property type="component" value="Chromosome 4"/>
</dbReference>
<protein>
    <submittedName>
        <fullName evidence="7">60S acidic ribosomal protein P2-1-like</fullName>
    </submittedName>
</protein>
<evidence type="ECO:0000256" key="2">
    <source>
        <dbReference type="ARBA" id="ARBA00005436"/>
    </source>
</evidence>
<dbReference type="InterPro" id="IPR044076">
    <property type="entry name" value="Ribosomal_P2"/>
</dbReference>
<dbReference type="Gene3D" id="1.10.10.1410">
    <property type="match status" value="1"/>
</dbReference>
<keyword evidence="8" id="KW-1185">Reference proteome</keyword>
<dbReference type="InterPro" id="IPR027534">
    <property type="entry name" value="Ribosomal_P1/P2"/>
</dbReference>
<organism evidence="7 8">
    <name type="scientific">Pyrus ussuriensis x Pyrus communis</name>
    <dbReference type="NCBI Taxonomy" id="2448454"/>
    <lineage>
        <taxon>Eukaryota</taxon>
        <taxon>Viridiplantae</taxon>
        <taxon>Streptophyta</taxon>
        <taxon>Embryophyta</taxon>
        <taxon>Tracheophyta</taxon>
        <taxon>Spermatophyta</taxon>
        <taxon>Magnoliopsida</taxon>
        <taxon>eudicotyledons</taxon>
        <taxon>Gunneridae</taxon>
        <taxon>Pentapetalae</taxon>
        <taxon>rosids</taxon>
        <taxon>fabids</taxon>
        <taxon>Rosales</taxon>
        <taxon>Rosaceae</taxon>
        <taxon>Amygdaloideae</taxon>
        <taxon>Maleae</taxon>
        <taxon>Pyrus</taxon>
    </lineage>
</organism>
<evidence type="ECO:0000256" key="4">
    <source>
        <dbReference type="ARBA" id="ARBA00022980"/>
    </source>
</evidence>
<dbReference type="PANTHER" id="PTHR21141:SF115">
    <property type="entry name" value="LARGE RIBOSOMAL SUBUNIT PROTEIN P2W"/>
    <property type="match status" value="1"/>
</dbReference>
<name>A0A5N5H6F5_9ROSA</name>
<feature type="compositionally biased region" description="Gly residues" evidence="6">
    <location>
        <begin position="64"/>
        <end position="73"/>
    </location>
</feature>
<dbReference type="GO" id="GO:0003735">
    <property type="term" value="F:structural constituent of ribosome"/>
    <property type="evidence" value="ECO:0007669"/>
    <property type="project" value="InterPro"/>
</dbReference>
<dbReference type="AlphaFoldDB" id="A0A5N5H6F5"/>
<accession>A0A5N5H6F5</accession>
<evidence type="ECO:0000256" key="1">
    <source>
        <dbReference type="ARBA" id="ARBA00003362"/>
    </source>
</evidence>
<sequence>MKVVAVYLLAVLGRKTVPSAEHRKDILGSLLLSEVEGKDMRELIASGREKMASVPSGGGGSVAVAATGGGGSGATAPAAAEAKKEERVEEEESDEDMDFGVGFYRSVFGGLKIIPLCGKVYQQNIYKLTQP</sequence>
<comment type="similarity">
    <text evidence="2">Belongs to the eukaryotic ribosomal protein P1/P2 family.</text>
</comment>
<comment type="function">
    <text evidence="1">Plays an important role in the elongation step of protein synthesis.</text>
</comment>
<dbReference type="PANTHER" id="PTHR21141">
    <property type="entry name" value="60S ACIDIC RIBOSOMAL PROTEIN FAMILY MEMBER"/>
    <property type="match status" value="1"/>
</dbReference>
<reference evidence="8" key="2">
    <citation type="submission" date="2019-10" db="EMBL/GenBank/DDBJ databases">
        <title>A de novo genome assembly of a pear dwarfing rootstock.</title>
        <authorList>
            <person name="Wang F."/>
            <person name="Wang J."/>
            <person name="Li S."/>
            <person name="Zhang Y."/>
            <person name="Fang M."/>
            <person name="Ma L."/>
            <person name="Zhao Y."/>
            <person name="Jiang S."/>
        </authorList>
    </citation>
    <scope>NUCLEOTIDE SEQUENCE [LARGE SCALE GENOMIC DNA]</scope>
</reference>
<reference evidence="7 8" key="3">
    <citation type="submission" date="2019-11" db="EMBL/GenBank/DDBJ databases">
        <title>A de novo genome assembly of a pear dwarfing rootstock.</title>
        <authorList>
            <person name="Wang F."/>
            <person name="Wang J."/>
            <person name="Li S."/>
            <person name="Zhang Y."/>
            <person name="Fang M."/>
            <person name="Ma L."/>
            <person name="Zhao Y."/>
            <person name="Jiang S."/>
        </authorList>
    </citation>
    <scope>NUCLEOTIDE SEQUENCE [LARGE SCALE GENOMIC DNA]</scope>
    <source>
        <strain evidence="7">S2</strain>
        <tissue evidence="7">Leaf</tissue>
    </source>
</reference>
<keyword evidence="5" id="KW-0687">Ribonucleoprotein</keyword>
<comment type="caution">
    <text evidence="7">The sequence shown here is derived from an EMBL/GenBank/DDBJ whole genome shotgun (WGS) entry which is preliminary data.</text>
</comment>
<proteinExistence type="inferred from homology"/>
<dbReference type="HAMAP" id="MF_01478">
    <property type="entry name" value="Ribosomal_L12_arch"/>
    <property type="match status" value="1"/>
</dbReference>
<reference evidence="7 8" key="1">
    <citation type="submission" date="2019-09" db="EMBL/GenBank/DDBJ databases">
        <authorList>
            <person name="Ou C."/>
        </authorList>
    </citation>
    <scope>NUCLEOTIDE SEQUENCE [LARGE SCALE GENOMIC DNA]</scope>
    <source>
        <strain evidence="7">S2</strain>
        <tissue evidence="7">Leaf</tissue>
    </source>
</reference>
<feature type="region of interest" description="Disordered" evidence="6">
    <location>
        <begin position="64"/>
        <end position="95"/>
    </location>
</feature>
<comment type="subunit">
    <text evidence="3">P1 and P2 exist as dimers at the large ribosomal subunit.</text>
</comment>
<evidence type="ECO:0000313" key="7">
    <source>
        <dbReference type="EMBL" id="KAB2622183.1"/>
    </source>
</evidence>
<gene>
    <name evidence="7" type="ORF">D8674_024365</name>
</gene>
<dbReference type="GO" id="GO:0022625">
    <property type="term" value="C:cytosolic large ribosomal subunit"/>
    <property type="evidence" value="ECO:0007669"/>
    <property type="project" value="InterPro"/>
</dbReference>
<dbReference type="InterPro" id="IPR038716">
    <property type="entry name" value="P1/P2_N_sf"/>
</dbReference>
<dbReference type="GO" id="GO:0002182">
    <property type="term" value="P:cytoplasmic translational elongation"/>
    <property type="evidence" value="ECO:0007669"/>
    <property type="project" value="InterPro"/>
</dbReference>
<evidence type="ECO:0000256" key="6">
    <source>
        <dbReference type="SAM" id="MobiDB-lite"/>
    </source>
</evidence>
<evidence type="ECO:0000256" key="5">
    <source>
        <dbReference type="ARBA" id="ARBA00023274"/>
    </source>
</evidence>
<evidence type="ECO:0000256" key="3">
    <source>
        <dbReference type="ARBA" id="ARBA00011266"/>
    </source>
</evidence>
<dbReference type="EMBL" id="SMOL01000231">
    <property type="protein sequence ID" value="KAB2622183.1"/>
    <property type="molecule type" value="Genomic_DNA"/>
</dbReference>
<dbReference type="CDD" id="cd05833">
    <property type="entry name" value="Ribosomal_P2"/>
    <property type="match status" value="1"/>
</dbReference>
<dbReference type="OrthoDB" id="1227494at2759"/>
<dbReference type="Pfam" id="PF00428">
    <property type="entry name" value="Ribosomal_60s"/>
    <property type="match status" value="1"/>
</dbReference>
<keyword evidence="4 7" id="KW-0689">Ribosomal protein</keyword>